<gene>
    <name evidence="4" type="ORF">GDO81_019125</name>
</gene>
<sequence length="76" mass="8692">VNGHITGTGDIYQERLSRLENDKESLVLQVSVLTDQVEAQGEKIRDLEFCLEEHREKLNATEEMLQQVRGRPPMAV</sequence>
<accession>A0AAV6YL45</accession>
<evidence type="ECO:0000313" key="5">
    <source>
        <dbReference type="Proteomes" id="UP000824782"/>
    </source>
</evidence>
<dbReference type="InterPro" id="IPR029515">
    <property type="entry name" value="Liprin"/>
</dbReference>
<feature type="domain" description="Liprin-beta-1/2 coiled-coil" evidence="3">
    <location>
        <begin position="13"/>
        <end position="67"/>
    </location>
</feature>
<dbReference type="SUPFAM" id="SSF144266">
    <property type="entry name" value="MPN010-like"/>
    <property type="match status" value="1"/>
</dbReference>
<evidence type="ECO:0000256" key="2">
    <source>
        <dbReference type="SAM" id="Coils"/>
    </source>
</evidence>
<dbReference type="InterPro" id="IPR058914">
    <property type="entry name" value="LIPB1/2_CC"/>
</dbReference>
<name>A0AAV6YL45_ENGPU</name>
<comment type="caution">
    <text evidence="4">The sequence shown here is derived from an EMBL/GenBank/DDBJ whole genome shotgun (WGS) entry which is preliminary data.</text>
</comment>
<feature type="coiled-coil region" evidence="2">
    <location>
        <begin position="16"/>
        <end position="71"/>
    </location>
</feature>
<keyword evidence="1" id="KW-0677">Repeat</keyword>
<keyword evidence="2" id="KW-0175">Coiled coil</keyword>
<dbReference type="Gene3D" id="6.10.250.40">
    <property type="match status" value="1"/>
</dbReference>
<dbReference type="AlphaFoldDB" id="A0AAV6YL45"/>
<organism evidence="4 5">
    <name type="scientific">Engystomops pustulosus</name>
    <name type="common">Tungara frog</name>
    <name type="synonym">Physalaemus pustulosus</name>
    <dbReference type="NCBI Taxonomy" id="76066"/>
    <lineage>
        <taxon>Eukaryota</taxon>
        <taxon>Metazoa</taxon>
        <taxon>Chordata</taxon>
        <taxon>Craniata</taxon>
        <taxon>Vertebrata</taxon>
        <taxon>Euteleostomi</taxon>
        <taxon>Amphibia</taxon>
        <taxon>Batrachia</taxon>
        <taxon>Anura</taxon>
        <taxon>Neobatrachia</taxon>
        <taxon>Hyloidea</taxon>
        <taxon>Leptodactylidae</taxon>
        <taxon>Leiuperinae</taxon>
        <taxon>Engystomops</taxon>
    </lineage>
</organism>
<dbReference type="PANTHER" id="PTHR12587:SF16">
    <property type="entry name" value="LIPRIN-BETA-1"/>
    <property type="match status" value="1"/>
</dbReference>
<dbReference type="PANTHER" id="PTHR12587">
    <property type="entry name" value="LAR INTERACTING PROTEIN LIP -RELATED PROTEIN"/>
    <property type="match status" value="1"/>
</dbReference>
<evidence type="ECO:0000256" key="1">
    <source>
        <dbReference type="ARBA" id="ARBA00022737"/>
    </source>
</evidence>
<dbReference type="Proteomes" id="UP000824782">
    <property type="component" value="Unassembled WGS sequence"/>
</dbReference>
<dbReference type="GO" id="GO:0007528">
    <property type="term" value="P:neuromuscular junction development"/>
    <property type="evidence" value="ECO:0007669"/>
    <property type="project" value="TreeGrafter"/>
</dbReference>
<dbReference type="Pfam" id="PF26022">
    <property type="entry name" value="CC_Liprin_beta"/>
    <property type="match status" value="1"/>
</dbReference>
<feature type="non-terminal residue" evidence="4">
    <location>
        <position position="1"/>
    </location>
</feature>
<evidence type="ECO:0000259" key="3">
    <source>
        <dbReference type="Pfam" id="PF26022"/>
    </source>
</evidence>
<evidence type="ECO:0000313" key="4">
    <source>
        <dbReference type="EMBL" id="KAG8534568.1"/>
    </source>
</evidence>
<dbReference type="EMBL" id="WNYA01099805">
    <property type="protein sequence ID" value="KAG8534568.1"/>
    <property type="molecule type" value="Genomic_DNA"/>
</dbReference>
<proteinExistence type="predicted"/>
<dbReference type="GO" id="GO:0048786">
    <property type="term" value="C:presynaptic active zone"/>
    <property type="evidence" value="ECO:0007669"/>
    <property type="project" value="TreeGrafter"/>
</dbReference>
<reference evidence="4" key="1">
    <citation type="thesis" date="2020" institute="ProQuest LLC" country="789 East Eisenhower Parkway, Ann Arbor, MI, USA">
        <title>Comparative Genomics and Chromosome Evolution.</title>
        <authorList>
            <person name="Mudd A.B."/>
        </authorList>
    </citation>
    <scope>NUCLEOTIDE SEQUENCE</scope>
    <source>
        <strain evidence="4">237g6f4</strain>
        <tissue evidence="4">Blood</tissue>
    </source>
</reference>
<protein>
    <recommendedName>
        <fullName evidence="3">Liprin-beta-1/2 coiled-coil domain-containing protein</fullName>
    </recommendedName>
</protein>
<keyword evidence="5" id="KW-1185">Reference proteome</keyword>